<keyword evidence="2" id="KW-1185">Reference proteome</keyword>
<gene>
    <name evidence="1" type="ORF">dnm_037780</name>
</gene>
<protein>
    <submittedName>
        <fullName evidence="1">Uncharacterized protein</fullName>
    </submittedName>
</protein>
<dbReference type="EMBL" id="CP061800">
    <property type="protein sequence ID" value="QTA87741.1"/>
    <property type="molecule type" value="Genomic_DNA"/>
</dbReference>
<evidence type="ECO:0000313" key="2">
    <source>
        <dbReference type="Proteomes" id="UP000663722"/>
    </source>
</evidence>
<evidence type="ECO:0000313" key="1">
    <source>
        <dbReference type="EMBL" id="QTA87741.1"/>
    </source>
</evidence>
<accession>A0A975BLP5</accession>
<reference evidence="1" key="1">
    <citation type="journal article" date="2021" name="Microb. Physiol.">
        <title>Proteogenomic Insights into the Physiology of Marine, Sulfate-Reducing, Filamentous Desulfonema limicola and Desulfonema magnum.</title>
        <authorList>
            <person name="Schnaars V."/>
            <person name="Wohlbrand L."/>
            <person name="Scheve S."/>
            <person name="Hinrichs C."/>
            <person name="Reinhardt R."/>
            <person name="Rabus R."/>
        </authorList>
    </citation>
    <scope>NUCLEOTIDE SEQUENCE</scope>
    <source>
        <strain evidence="1">4be13</strain>
    </source>
</reference>
<dbReference type="Proteomes" id="UP000663722">
    <property type="component" value="Chromosome"/>
</dbReference>
<dbReference type="KEGG" id="dmm:dnm_037780"/>
<organism evidence="1 2">
    <name type="scientific">Desulfonema magnum</name>
    <dbReference type="NCBI Taxonomy" id="45655"/>
    <lineage>
        <taxon>Bacteria</taxon>
        <taxon>Pseudomonadati</taxon>
        <taxon>Thermodesulfobacteriota</taxon>
        <taxon>Desulfobacteria</taxon>
        <taxon>Desulfobacterales</taxon>
        <taxon>Desulfococcaceae</taxon>
        <taxon>Desulfonema</taxon>
    </lineage>
</organism>
<dbReference type="AlphaFoldDB" id="A0A975BLP5"/>
<name>A0A975BLP5_9BACT</name>
<proteinExistence type="predicted"/>
<sequence>MAEHKDIQEPEDYTEADYMEFERKLFSPLVQKSELEDICMTLAHLPTKQAQDILIRFRESRRASEVEWLDCAVEEGDFLYLSPTNEQEERDYLALKVMQEMWDETIELQVKHDEVRLELDMLEIRYEAIKSLVKKGEIEETEAIGLENYKIFRTSEMETLARDISVKEKIFDQIKASIRTAKYKEVDPTSMRHVHFT</sequence>
<dbReference type="RefSeq" id="WP_207682809.1">
    <property type="nucleotide sequence ID" value="NZ_CP061800.1"/>
</dbReference>